<dbReference type="PANTHER" id="PTHR36513">
    <property type="entry name" value="ABC TRANSMEMBRANE TYPE-1 DOMAIN-CONTAINING PROTEIN"/>
    <property type="match status" value="1"/>
</dbReference>
<feature type="transmembrane region" description="Helical" evidence="1">
    <location>
        <begin position="123"/>
        <end position="140"/>
    </location>
</feature>
<reference evidence="2" key="1">
    <citation type="submission" date="2020-01" db="EMBL/GenBank/DDBJ databases">
        <title>Development of genomics and gene disruption for Polysphondylium violaceum indicates a role for the polyketide synthase stlB in stalk morphogenesis.</title>
        <authorList>
            <person name="Narita B."/>
            <person name="Kawabe Y."/>
            <person name="Kin K."/>
            <person name="Saito T."/>
            <person name="Gibbs R."/>
            <person name="Kuspa A."/>
            <person name="Muzny D."/>
            <person name="Queller D."/>
            <person name="Richards S."/>
            <person name="Strassman J."/>
            <person name="Sucgang R."/>
            <person name="Worley K."/>
            <person name="Schaap P."/>
        </authorList>
    </citation>
    <scope>NUCLEOTIDE SEQUENCE</scope>
    <source>
        <strain evidence="2">QSvi11</strain>
    </source>
</reference>
<sequence length="724" mass="82810">MDINEKTHLLHPNNAVLSPSLSMVSIVEDIQREIDEPPSSSSSSSINIEEANPLGESLETIDRGIELEFTYWLMKKRQWSRIQRGTFTNEKRGFSFLWFLFFITAFGVYLFLQIYHFRRTNGYILEFILMGVVSFILGITAPRFAMIVRIIFLEGYSILYLFFIFNLYYEKQYYIPLVSLGSGILVFSIICFFVYPYLMRCMFSITGGITLNVDKDHWVKGESNRFTIKQKSLFHKPTTCIYEGPLLDGRPHGIGTWMDTSFQGELLTGIWEYGIPLGPFESIENDTRSLLVNLRIIYGTNGGGKSWLDRIPLNTGVASIECCVSGNFMKGYPKVSMIQGPDLCRCSQNNCICIKNVLEKKAYRHIDDDKQLTSVVVSLDRRLDTLAISGYKTLHNSKNKKVTIEMGKDAVKNTPRLIMDQNWISSESNEGILFIHGYDHDLKDALKRFAQFLALGHFPSYIKPFVFNWPSSTSPLLYWCAHSVASDNDNHRDLQKFIQSLANAGIRNLHIMCHSMGTRFLLRSFSKIKKVFNKRRSVMSPNHSFNNISSLAKDGNNNGMQKHSSVPINDGQHPQHRSNNNKIKINLTNLIFLNPDYEINTFKNDYGELTSYCPRITVYADHRDVAIKMAFRITQKQNLGNNIHPIPNEDEDGGFLDLDIIDTGDLDSNMSERHHSFFNINRLMVDDLNDLIVTGKRASERTTRLKCVGDVYRFSILPSSVVVV</sequence>
<keyword evidence="1" id="KW-0472">Membrane</keyword>
<dbReference type="InterPro" id="IPR010297">
    <property type="entry name" value="DUF900_hydrolase"/>
</dbReference>
<dbReference type="OrthoDB" id="10251508at2759"/>
<evidence type="ECO:0000313" key="2">
    <source>
        <dbReference type="EMBL" id="KAF2072251.1"/>
    </source>
</evidence>
<dbReference type="EMBL" id="AJWJ01000296">
    <property type="protein sequence ID" value="KAF2072251.1"/>
    <property type="molecule type" value="Genomic_DNA"/>
</dbReference>
<protein>
    <recommendedName>
        <fullName evidence="4">Transmembrane protein</fullName>
    </recommendedName>
</protein>
<evidence type="ECO:0008006" key="4">
    <source>
        <dbReference type="Google" id="ProtNLM"/>
    </source>
</evidence>
<name>A0A8J4PZX8_9MYCE</name>
<dbReference type="SUPFAM" id="SSF53474">
    <property type="entry name" value="alpha/beta-Hydrolases"/>
    <property type="match status" value="1"/>
</dbReference>
<evidence type="ECO:0000256" key="1">
    <source>
        <dbReference type="SAM" id="Phobius"/>
    </source>
</evidence>
<keyword evidence="1" id="KW-0812">Transmembrane</keyword>
<dbReference type="Proteomes" id="UP000695562">
    <property type="component" value="Unassembled WGS sequence"/>
</dbReference>
<organism evidence="2 3">
    <name type="scientific">Polysphondylium violaceum</name>
    <dbReference type="NCBI Taxonomy" id="133409"/>
    <lineage>
        <taxon>Eukaryota</taxon>
        <taxon>Amoebozoa</taxon>
        <taxon>Evosea</taxon>
        <taxon>Eumycetozoa</taxon>
        <taxon>Dictyostelia</taxon>
        <taxon>Dictyosteliales</taxon>
        <taxon>Dictyosteliaceae</taxon>
        <taxon>Polysphondylium</taxon>
    </lineage>
</organism>
<evidence type="ECO:0000313" key="3">
    <source>
        <dbReference type="Proteomes" id="UP000695562"/>
    </source>
</evidence>
<feature type="transmembrane region" description="Helical" evidence="1">
    <location>
        <begin position="147"/>
        <end position="168"/>
    </location>
</feature>
<accession>A0A8J4PZX8</accession>
<feature type="transmembrane region" description="Helical" evidence="1">
    <location>
        <begin position="96"/>
        <end position="117"/>
    </location>
</feature>
<dbReference type="Gene3D" id="3.40.50.1820">
    <property type="entry name" value="alpha/beta hydrolase"/>
    <property type="match status" value="1"/>
</dbReference>
<dbReference type="PANTHER" id="PTHR36513:SF1">
    <property type="entry name" value="TRANSMEMBRANE PROTEIN"/>
    <property type="match status" value="1"/>
</dbReference>
<proteinExistence type="predicted"/>
<keyword evidence="3" id="KW-1185">Reference proteome</keyword>
<dbReference type="InterPro" id="IPR029058">
    <property type="entry name" value="AB_hydrolase_fold"/>
</dbReference>
<dbReference type="AlphaFoldDB" id="A0A8J4PZX8"/>
<dbReference type="Pfam" id="PF05990">
    <property type="entry name" value="DUF900"/>
    <property type="match status" value="1"/>
</dbReference>
<keyword evidence="1" id="KW-1133">Transmembrane helix</keyword>
<feature type="transmembrane region" description="Helical" evidence="1">
    <location>
        <begin position="174"/>
        <end position="195"/>
    </location>
</feature>
<comment type="caution">
    <text evidence="2">The sequence shown here is derived from an EMBL/GenBank/DDBJ whole genome shotgun (WGS) entry which is preliminary data.</text>
</comment>
<gene>
    <name evidence="2" type="ORF">CYY_006427</name>
</gene>